<dbReference type="EMBL" id="BK015952">
    <property type="protein sequence ID" value="DAF86774.1"/>
    <property type="molecule type" value="Genomic_DNA"/>
</dbReference>
<accession>A0A8S5TX42</accession>
<proteinExistence type="predicted"/>
<name>A0A8S5TX42_9CAUD</name>
<reference evidence="1" key="1">
    <citation type="journal article" date="2021" name="Proc. Natl. Acad. Sci. U.S.A.">
        <title>A Catalog of Tens of Thousands of Viruses from Human Metagenomes Reveals Hidden Associations with Chronic Diseases.</title>
        <authorList>
            <person name="Tisza M.J."/>
            <person name="Buck C.B."/>
        </authorList>
    </citation>
    <scope>NUCLEOTIDE SEQUENCE</scope>
    <source>
        <strain evidence="1">CtFNi10</strain>
    </source>
</reference>
<sequence length="67" mass="7725">MVIKFSLKGLYCAISSPYSLSKFSYLFVLLAELVHKLLYQPCELGWRRFLLGVALVDCRFEHLTLPS</sequence>
<organism evidence="1">
    <name type="scientific">Myoviridae sp. ctFNi10</name>
    <dbReference type="NCBI Taxonomy" id="2825067"/>
    <lineage>
        <taxon>Viruses</taxon>
        <taxon>Duplodnaviria</taxon>
        <taxon>Heunggongvirae</taxon>
        <taxon>Uroviricota</taxon>
        <taxon>Caudoviricetes</taxon>
    </lineage>
</organism>
<evidence type="ECO:0000313" key="1">
    <source>
        <dbReference type="EMBL" id="DAF86774.1"/>
    </source>
</evidence>
<protein>
    <submittedName>
        <fullName evidence="1">Uncharacterized protein</fullName>
    </submittedName>
</protein>